<feature type="domain" description="Sulfatase N-terminal" evidence="7">
    <location>
        <begin position="156"/>
        <end position="458"/>
    </location>
</feature>
<dbReference type="RefSeq" id="WP_078933730.1">
    <property type="nucleotide sequence ID" value="NZ_FUWG01000014.1"/>
</dbReference>
<organism evidence="8 9">
    <name type="scientific">Treponema porcinum</name>
    <dbReference type="NCBI Taxonomy" id="261392"/>
    <lineage>
        <taxon>Bacteria</taxon>
        <taxon>Pseudomonadati</taxon>
        <taxon>Spirochaetota</taxon>
        <taxon>Spirochaetia</taxon>
        <taxon>Spirochaetales</taxon>
        <taxon>Treponemataceae</taxon>
        <taxon>Treponema</taxon>
    </lineage>
</organism>
<evidence type="ECO:0000256" key="4">
    <source>
        <dbReference type="ARBA" id="ARBA00022989"/>
    </source>
</evidence>
<dbReference type="InterPro" id="IPR017850">
    <property type="entry name" value="Alkaline_phosphatase_core_sf"/>
</dbReference>
<dbReference type="InterPro" id="IPR050448">
    <property type="entry name" value="OpgB/LTA_synthase_biosynth"/>
</dbReference>
<evidence type="ECO:0000256" key="1">
    <source>
        <dbReference type="ARBA" id="ARBA00004651"/>
    </source>
</evidence>
<keyword evidence="4 6" id="KW-1133">Transmembrane helix</keyword>
<evidence type="ECO:0000256" key="2">
    <source>
        <dbReference type="ARBA" id="ARBA00022475"/>
    </source>
</evidence>
<dbReference type="EMBL" id="FUWG01000014">
    <property type="protein sequence ID" value="SJZ61643.1"/>
    <property type="molecule type" value="Genomic_DNA"/>
</dbReference>
<keyword evidence="2" id="KW-1003">Cell membrane</keyword>
<evidence type="ECO:0000313" key="8">
    <source>
        <dbReference type="EMBL" id="SJZ61643.1"/>
    </source>
</evidence>
<dbReference type="CDD" id="cd16015">
    <property type="entry name" value="LTA_synthase"/>
    <property type="match status" value="1"/>
</dbReference>
<dbReference type="GO" id="GO:0005886">
    <property type="term" value="C:plasma membrane"/>
    <property type="evidence" value="ECO:0007669"/>
    <property type="project" value="UniProtKB-SubCell"/>
</dbReference>
<proteinExistence type="predicted"/>
<dbReference type="STRING" id="261392.SAMN02745149_01827"/>
<keyword evidence="3 6" id="KW-0812">Transmembrane</keyword>
<evidence type="ECO:0000256" key="3">
    <source>
        <dbReference type="ARBA" id="ARBA00022692"/>
    </source>
</evidence>
<keyword evidence="5 6" id="KW-0472">Membrane</keyword>
<protein>
    <submittedName>
        <fullName evidence="8">Phosphoglycerol transferase</fullName>
    </submittedName>
</protein>
<dbReference type="SUPFAM" id="SSF53649">
    <property type="entry name" value="Alkaline phosphatase-like"/>
    <property type="match status" value="1"/>
</dbReference>
<evidence type="ECO:0000313" key="9">
    <source>
        <dbReference type="Proteomes" id="UP000190423"/>
    </source>
</evidence>
<dbReference type="AlphaFoldDB" id="A0A1T4M3U4"/>
<dbReference type="OrthoDB" id="9760224at2"/>
<dbReference type="GO" id="GO:0016740">
    <property type="term" value="F:transferase activity"/>
    <property type="evidence" value="ECO:0007669"/>
    <property type="project" value="UniProtKB-KW"/>
</dbReference>
<sequence>MDKRKKIIIYNIISDLLILLSAATAFAIRWARRNYPMTQNRTVYFVMTSDVSGHDSGTALSIIKGFVLPAIFIFAAYRIMLLFLSRRGVNVKIRRICAVSGILCAGTFLTAIVIFKAWRYPLIACSVKAAPVYSEFYEENYIEPSSVTVTPPAKKRNLIVVFMESMESSYADVENGGVFEKTPVPYLQELAKTHTNFSHNGNVGGGINLEGTSWTVAGLLSKLTAVPYFAPFLKKNGKTVCLPNAVSLTDILSEQGYTSIFSIGSEKQFENRDAFFESHSIEVHDINWYKKNGFIPKDYQVFWGFEDVKLYEIAKKELEVLGSGEAPFCYQFLTVDTHFPYGFKCSSCTDDEFDHQMMNVLSCADRQLSDFLRWVQTQVWYENTTVVILGDHCYLSAPKNNFIEELSVLPPEQVEESRHFLNIIINPSGNLKNVPETVQKNRQFSSFDIMPTILEAMGNTLSEDGIALGRSLYRNVPTLVEEYGRNTVETETMRRTVQYEKLK</sequence>
<dbReference type="Pfam" id="PF00884">
    <property type="entry name" value="Sulfatase"/>
    <property type="match status" value="1"/>
</dbReference>
<name>A0A1T4M3U4_TREPO</name>
<keyword evidence="9" id="KW-1185">Reference proteome</keyword>
<dbReference type="PANTHER" id="PTHR47371">
    <property type="entry name" value="LIPOTEICHOIC ACID SYNTHASE"/>
    <property type="match status" value="1"/>
</dbReference>
<evidence type="ECO:0000256" key="6">
    <source>
        <dbReference type="SAM" id="Phobius"/>
    </source>
</evidence>
<feature type="transmembrane region" description="Helical" evidence="6">
    <location>
        <begin position="62"/>
        <end position="84"/>
    </location>
</feature>
<accession>A0A1T4M3U4</accession>
<dbReference type="Gene3D" id="3.40.720.10">
    <property type="entry name" value="Alkaline Phosphatase, subunit A"/>
    <property type="match status" value="1"/>
</dbReference>
<evidence type="ECO:0000259" key="7">
    <source>
        <dbReference type="Pfam" id="PF00884"/>
    </source>
</evidence>
<feature type="transmembrane region" description="Helical" evidence="6">
    <location>
        <begin position="96"/>
        <end position="118"/>
    </location>
</feature>
<reference evidence="8 9" key="1">
    <citation type="submission" date="2017-02" db="EMBL/GenBank/DDBJ databases">
        <authorList>
            <person name="Peterson S.W."/>
        </authorList>
    </citation>
    <scope>NUCLEOTIDE SEQUENCE [LARGE SCALE GENOMIC DNA]</scope>
    <source>
        <strain evidence="8 9">ATCC BAA-908</strain>
    </source>
</reference>
<evidence type="ECO:0000256" key="5">
    <source>
        <dbReference type="ARBA" id="ARBA00023136"/>
    </source>
</evidence>
<feature type="transmembrane region" description="Helical" evidence="6">
    <location>
        <begin position="7"/>
        <end position="28"/>
    </location>
</feature>
<gene>
    <name evidence="8" type="ORF">SAMN02745149_01827</name>
</gene>
<dbReference type="GeneID" id="78317108"/>
<dbReference type="Proteomes" id="UP000190423">
    <property type="component" value="Unassembled WGS sequence"/>
</dbReference>
<keyword evidence="8" id="KW-0808">Transferase</keyword>
<dbReference type="InterPro" id="IPR000917">
    <property type="entry name" value="Sulfatase_N"/>
</dbReference>
<comment type="subcellular location">
    <subcellularLocation>
        <location evidence="1">Cell membrane</location>
        <topology evidence="1">Multi-pass membrane protein</topology>
    </subcellularLocation>
</comment>
<dbReference type="PANTHER" id="PTHR47371:SF3">
    <property type="entry name" value="PHOSPHOGLYCEROL TRANSFERASE I"/>
    <property type="match status" value="1"/>
</dbReference>